<name>A0ABT3YG64_9HYPH</name>
<protein>
    <recommendedName>
        <fullName evidence="2">DUF6603 domain-containing protein</fullName>
    </recommendedName>
</protein>
<organism evidence="3 4">
    <name type="scientific">Hoeflea ulvae</name>
    <dbReference type="NCBI Taxonomy" id="2983764"/>
    <lineage>
        <taxon>Bacteria</taxon>
        <taxon>Pseudomonadati</taxon>
        <taxon>Pseudomonadota</taxon>
        <taxon>Alphaproteobacteria</taxon>
        <taxon>Hyphomicrobiales</taxon>
        <taxon>Rhizobiaceae</taxon>
        <taxon>Hoeflea</taxon>
    </lineage>
</organism>
<dbReference type="EMBL" id="JAOVZQ010000001">
    <property type="protein sequence ID" value="MCY0094901.1"/>
    <property type="molecule type" value="Genomic_DNA"/>
</dbReference>
<feature type="domain" description="DUF6603" evidence="2">
    <location>
        <begin position="538"/>
        <end position="1065"/>
    </location>
</feature>
<comment type="caution">
    <text evidence="3">The sequence shown here is derived from an EMBL/GenBank/DDBJ whole genome shotgun (WGS) entry which is preliminary data.</text>
</comment>
<dbReference type="RefSeq" id="WP_267612815.1">
    <property type="nucleotide sequence ID" value="NZ_JAOVZQ010000001.1"/>
</dbReference>
<reference evidence="3" key="1">
    <citation type="submission" date="2022-10" db="EMBL/GenBank/DDBJ databases">
        <title>Hoeflea sp. J2-29, isolated from marine algae.</title>
        <authorList>
            <person name="Kristyanto S."/>
            <person name="Kim J.M."/>
            <person name="Jeon C.O."/>
        </authorList>
    </citation>
    <scope>NUCLEOTIDE SEQUENCE</scope>
    <source>
        <strain evidence="3">J2-29</strain>
    </source>
</reference>
<evidence type="ECO:0000256" key="1">
    <source>
        <dbReference type="SAM" id="MobiDB-lite"/>
    </source>
</evidence>
<dbReference type="InterPro" id="IPR046538">
    <property type="entry name" value="DUF6603"/>
</dbReference>
<accession>A0ABT3YG64</accession>
<dbReference type="Pfam" id="PF20248">
    <property type="entry name" value="DUF6603"/>
    <property type="match status" value="1"/>
</dbReference>
<feature type="region of interest" description="Disordered" evidence="1">
    <location>
        <begin position="477"/>
        <end position="497"/>
    </location>
</feature>
<keyword evidence="4" id="KW-1185">Reference proteome</keyword>
<gene>
    <name evidence="3" type="ORF">OEG82_12820</name>
</gene>
<evidence type="ECO:0000313" key="4">
    <source>
        <dbReference type="Proteomes" id="UP001081283"/>
    </source>
</evidence>
<evidence type="ECO:0000313" key="3">
    <source>
        <dbReference type="EMBL" id="MCY0094901.1"/>
    </source>
</evidence>
<proteinExistence type="predicted"/>
<evidence type="ECO:0000259" key="2">
    <source>
        <dbReference type="Pfam" id="PF20248"/>
    </source>
</evidence>
<sequence>MSDTITITQEEIGAEAFTIAQLIGLLDASGALQIEWFENPAAALEAAPGRVEALVETLHYVLGPKADVNEPVFAGAEWYAIPNPSSSGGETGFYAVLPPAQPQDGNLGAGYEHQFAIGNLTINFYAYIPLFELINGGTPKFTLFGDNAKSAKVGIDISSSAPLQADGDVPFTNFVVEGDFCLGGGNDLFSLKIEFSDDQTVLNTYHTVTDFVNAATTGDRIGEMLVQGAAYWLSKYIGSSPRTIGDVMVAANMMGLSTSDTGQKYYHYDPDALKLISTNPLQAAENITFALLGALADDEKPLVPLKGGGIWAAYLAPDGATDPTTEGDYGLRLMIPDIAIALGSGPTSPTLHLRMGTWFTGEGSDADGWVNKIIGGASPLKPGMSVFALHYDGTNASFAPSFELVSLGFDLTGAANAPLFETKGVSLGAAEMRMYLNQPADWQFGFGARVDDVAIPLGTNFGSVSQVDGNDVASNLLASGSTDEGQPGGDAATGKTDAINPNFSLEGAYVSGAVADESWFVELLPPDGQSGDIVWFPVNKQLGPLDCEKIGLGWNQKDVMLDVVFDGGVALAGLAVVLDELSVGIPLAHPTTLSDYALDLKGLLVSYEGGGVEIAGGLLKSGSGDTLEYDGEAVLKFGKFGLGALGSYATLPGGGTSLFIFAFLDAPLGGLPSFFVTGLAAGFGYNRQLIPPPMDQVQDFPLVKAMSDPAALGIKPGQTPDLDTVLGTIKTSVPPSRGSYWLAAGVNFTTYEILKSSALVAVEFGNEFEILILGLSTAKLPQIGPTYAEVQLALEVLFAPSEGIFKASAMLTPASFVIDPACKLTGGFAFFAWFHPSDHAGDFVVTVGGYHPAFDKPDWYPDVPRVGFNWNVSDVLSISGGAYFALTPSCVMAGGDLQVLFHTGPIKAWFTAYADMLISWKPFYFQASIGVSIGCSVTVHLLFIHGTIKVEVGADLSLWGPPTGGKVRVHLWVCSFTIGFGDDHGAVKTVTDWQGFQQMLPGGDSTSSAPAPVQSNMHAALDAAPASGAVVCQIFSNSGIISTIEEADKTKTWVVNPSEFAFSVSTTIPATAVKVNDGTVELDVANDYFVAARPMGVDNLDTGLTITITGDHDADWEGVIDKQDVPEAIWGRPLAPGATPTASATLLPGRVVGLNDIVPEPHVPEGPPTIEIATAFTDVPVVPVPYPTLPLSQTPQTRGAVPAPGNAFASLAQINSDPAAAARADFFAAFDQLGVFAGSNGDMSEMAADPYQAYRDEPMLGSPLAA</sequence>
<dbReference type="Proteomes" id="UP001081283">
    <property type="component" value="Unassembled WGS sequence"/>
</dbReference>